<dbReference type="Gene3D" id="1.20.140.160">
    <property type="match status" value="1"/>
</dbReference>
<dbReference type="EMBL" id="CAFBMF010000241">
    <property type="protein sequence ID" value="CAB4918780.1"/>
    <property type="molecule type" value="Genomic_DNA"/>
</dbReference>
<dbReference type="EMBL" id="CAFBPS010000219">
    <property type="protein sequence ID" value="CAB5037796.1"/>
    <property type="molecule type" value="Genomic_DNA"/>
</dbReference>
<organism evidence="3">
    <name type="scientific">freshwater metagenome</name>
    <dbReference type="NCBI Taxonomy" id="449393"/>
    <lineage>
        <taxon>unclassified sequences</taxon>
        <taxon>metagenomes</taxon>
        <taxon>ecological metagenomes</taxon>
    </lineage>
</organism>
<gene>
    <name evidence="1" type="ORF">UFOPK2658_01983</name>
    <name evidence="2" type="ORF">UFOPK3494_01956</name>
    <name evidence="3" type="ORF">UFOPK4134_01810</name>
</gene>
<dbReference type="InterPro" id="IPR013324">
    <property type="entry name" value="RNA_pol_sigma_r3/r4-like"/>
</dbReference>
<reference evidence="3" key="1">
    <citation type="submission" date="2020-05" db="EMBL/GenBank/DDBJ databases">
        <authorList>
            <person name="Chiriac C."/>
            <person name="Salcher M."/>
            <person name="Ghai R."/>
            <person name="Kavagutti S V."/>
        </authorList>
    </citation>
    <scope>NUCLEOTIDE SEQUENCE</scope>
</reference>
<dbReference type="EMBL" id="CAEZYH010000161">
    <property type="protein sequence ID" value="CAB4735862.1"/>
    <property type="molecule type" value="Genomic_DNA"/>
</dbReference>
<evidence type="ECO:0000313" key="3">
    <source>
        <dbReference type="EMBL" id="CAB5037796.1"/>
    </source>
</evidence>
<protein>
    <submittedName>
        <fullName evidence="3">Unannotated protein</fullName>
    </submittedName>
</protein>
<dbReference type="SUPFAM" id="SSF88659">
    <property type="entry name" value="Sigma3 and sigma4 domains of RNA polymerase sigma factors"/>
    <property type="match status" value="1"/>
</dbReference>
<accession>A0A6J7S9V8</accession>
<proteinExistence type="predicted"/>
<name>A0A6J7S9V8_9ZZZZ</name>
<evidence type="ECO:0000313" key="1">
    <source>
        <dbReference type="EMBL" id="CAB4735862.1"/>
    </source>
</evidence>
<dbReference type="AlphaFoldDB" id="A0A6J7S9V8"/>
<sequence>MSSYQTNPTETSETMNKSEVNQYFKEFLTALDRKVQNIPGFRLAEADDFKQYCGLWLVERPQLMTKYKAHVLASVCANQRAVDFIRSMNRQMPQGKYVKDADARERKAILHLDSALAGSKGQATHEKFLADPSDMEEAIVSNMMLSSLLKSMTPRQQQVYLLVEIEGNKVVEAAQVMGVRREMAQRELGVARKVVENLRTEFGH</sequence>
<evidence type="ECO:0000313" key="2">
    <source>
        <dbReference type="EMBL" id="CAB4918780.1"/>
    </source>
</evidence>